<keyword evidence="3" id="KW-1185">Reference proteome</keyword>
<feature type="compositionally biased region" description="Polar residues" evidence="1">
    <location>
        <begin position="81"/>
        <end position="93"/>
    </location>
</feature>
<dbReference type="EMBL" id="JAIWYP010000014">
    <property type="protein sequence ID" value="KAH3710861.1"/>
    <property type="molecule type" value="Genomic_DNA"/>
</dbReference>
<proteinExistence type="predicted"/>
<protein>
    <submittedName>
        <fullName evidence="2">Uncharacterized protein</fullName>
    </submittedName>
</protein>
<gene>
    <name evidence="2" type="ORF">DPMN_070356</name>
</gene>
<evidence type="ECO:0000256" key="1">
    <source>
        <dbReference type="SAM" id="MobiDB-lite"/>
    </source>
</evidence>
<evidence type="ECO:0000313" key="3">
    <source>
        <dbReference type="Proteomes" id="UP000828390"/>
    </source>
</evidence>
<sequence length="118" mass="12572">MASTFKFPSFLKLFYLSSVRARKQYVDVLNPKSTGGHSVPSGLFSTLPSSHSAPAIFNPMGFSDGGSDTSQSQEADDSGSRGDNLSQAQTASSMLPPLQENINLAAWAAFTEARLHMA</sequence>
<dbReference type="AlphaFoldDB" id="A0A9D3Z4Y0"/>
<comment type="caution">
    <text evidence="2">The sequence shown here is derived from an EMBL/GenBank/DDBJ whole genome shotgun (WGS) entry which is preliminary data.</text>
</comment>
<reference evidence="2" key="2">
    <citation type="submission" date="2020-11" db="EMBL/GenBank/DDBJ databases">
        <authorList>
            <person name="McCartney M.A."/>
            <person name="Auch B."/>
            <person name="Kono T."/>
            <person name="Mallez S."/>
            <person name="Becker A."/>
            <person name="Gohl D.M."/>
            <person name="Silverstein K.A.T."/>
            <person name="Koren S."/>
            <person name="Bechman K.B."/>
            <person name="Herman A."/>
            <person name="Abrahante J.E."/>
            <person name="Garbe J."/>
        </authorList>
    </citation>
    <scope>NUCLEOTIDE SEQUENCE</scope>
    <source>
        <strain evidence="2">Duluth1</strain>
        <tissue evidence="2">Whole animal</tissue>
    </source>
</reference>
<reference evidence="2" key="1">
    <citation type="journal article" date="2019" name="bioRxiv">
        <title>The Genome of the Zebra Mussel, Dreissena polymorpha: A Resource for Invasive Species Research.</title>
        <authorList>
            <person name="McCartney M.A."/>
            <person name="Auch B."/>
            <person name="Kono T."/>
            <person name="Mallez S."/>
            <person name="Zhang Y."/>
            <person name="Obille A."/>
            <person name="Becker A."/>
            <person name="Abrahante J.E."/>
            <person name="Garbe J."/>
            <person name="Badalamenti J.P."/>
            <person name="Herman A."/>
            <person name="Mangelson H."/>
            <person name="Liachko I."/>
            <person name="Sullivan S."/>
            <person name="Sone E.D."/>
            <person name="Koren S."/>
            <person name="Silverstein K.A.T."/>
            <person name="Beckman K.B."/>
            <person name="Gohl D.M."/>
        </authorList>
    </citation>
    <scope>NUCLEOTIDE SEQUENCE</scope>
    <source>
        <strain evidence="2">Duluth1</strain>
        <tissue evidence="2">Whole animal</tissue>
    </source>
</reference>
<dbReference type="Proteomes" id="UP000828390">
    <property type="component" value="Unassembled WGS sequence"/>
</dbReference>
<organism evidence="2 3">
    <name type="scientific">Dreissena polymorpha</name>
    <name type="common">Zebra mussel</name>
    <name type="synonym">Mytilus polymorpha</name>
    <dbReference type="NCBI Taxonomy" id="45954"/>
    <lineage>
        <taxon>Eukaryota</taxon>
        <taxon>Metazoa</taxon>
        <taxon>Spiralia</taxon>
        <taxon>Lophotrochozoa</taxon>
        <taxon>Mollusca</taxon>
        <taxon>Bivalvia</taxon>
        <taxon>Autobranchia</taxon>
        <taxon>Heteroconchia</taxon>
        <taxon>Euheterodonta</taxon>
        <taxon>Imparidentia</taxon>
        <taxon>Neoheterodontei</taxon>
        <taxon>Myida</taxon>
        <taxon>Dreissenoidea</taxon>
        <taxon>Dreissenidae</taxon>
        <taxon>Dreissena</taxon>
    </lineage>
</organism>
<accession>A0A9D3Z4Y0</accession>
<feature type="region of interest" description="Disordered" evidence="1">
    <location>
        <begin position="55"/>
        <end position="93"/>
    </location>
</feature>
<name>A0A9D3Z4Y0_DREPO</name>
<evidence type="ECO:0000313" key="2">
    <source>
        <dbReference type="EMBL" id="KAH3710861.1"/>
    </source>
</evidence>